<dbReference type="GO" id="GO:0003723">
    <property type="term" value="F:RNA binding"/>
    <property type="evidence" value="ECO:0007669"/>
    <property type="project" value="UniProtKB-KW"/>
</dbReference>
<dbReference type="GO" id="GO:0005634">
    <property type="term" value="C:nucleus"/>
    <property type="evidence" value="ECO:0007669"/>
    <property type="project" value="UniProtKB-SubCell"/>
</dbReference>
<evidence type="ECO:0000259" key="10">
    <source>
        <dbReference type="PROSITE" id="PS50988"/>
    </source>
</evidence>
<feature type="region of interest" description="Disordered" evidence="9">
    <location>
        <begin position="126"/>
        <end position="172"/>
    </location>
</feature>
<dbReference type="InterPro" id="IPR040322">
    <property type="entry name" value="TROVE2"/>
</dbReference>
<comment type="subcellular location">
    <subcellularLocation>
        <location evidence="2">Cytoplasm</location>
    </subcellularLocation>
    <subcellularLocation>
        <location evidence="1">Nucleus</location>
    </subcellularLocation>
</comment>
<proteinExistence type="inferred from homology"/>
<comment type="caution">
    <text evidence="11">The sequence shown here is derived from an EMBL/GenBank/DDBJ whole genome shotgun (WGS) entry which is preliminary data.</text>
</comment>
<keyword evidence="7" id="KW-0539">Nucleus</keyword>
<dbReference type="PANTHER" id="PTHR14202">
    <property type="entry name" value="60 KDA RIBONUCLEOPROTEIN SSA/RO"/>
    <property type="match status" value="1"/>
</dbReference>
<feature type="region of interest" description="Disordered" evidence="9">
    <location>
        <begin position="270"/>
        <end position="289"/>
    </location>
</feature>
<evidence type="ECO:0000256" key="7">
    <source>
        <dbReference type="ARBA" id="ARBA00023242"/>
    </source>
</evidence>
<evidence type="ECO:0000256" key="4">
    <source>
        <dbReference type="ARBA" id="ARBA00022490"/>
    </source>
</evidence>
<dbReference type="AlphaFoldDB" id="A0A6G0YGP8"/>
<dbReference type="InterPro" id="IPR008858">
    <property type="entry name" value="TROVE_dom"/>
</dbReference>
<dbReference type="InterPro" id="IPR011993">
    <property type="entry name" value="PH-like_dom_sf"/>
</dbReference>
<dbReference type="GO" id="GO:1990904">
    <property type="term" value="C:ribonucleoprotein complex"/>
    <property type="evidence" value="ECO:0007669"/>
    <property type="project" value="UniProtKB-KW"/>
</dbReference>
<keyword evidence="12" id="KW-1185">Reference proteome</keyword>
<keyword evidence="8 11" id="KW-0687">Ribonucleoprotein</keyword>
<dbReference type="GO" id="GO:0046872">
    <property type="term" value="F:metal ion binding"/>
    <property type="evidence" value="ECO:0007669"/>
    <property type="project" value="UniProtKB-KW"/>
</dbReference>
<dbReference type="SUPFAM" id="SSF140864">
    <property type="entry name" value="TROVE domain-like"/>
    <property type="match status" value="1"/>
</dbReference>
<organism evidence="11 12">
    <name type="scientific">Aphis craccivora</name>
    <name type="common">Cowpea aphid</name>
    <dbReference type="NCBI Taxonomy" id="307492"/>
    <lineage>
        <taxon>Eukaryota</taxon>
        <taxon>Metazoa</taxon>
        <taxon>Ecdysozoa</taxon>
        <taxon>Arthropoda</taxon>
        <taxon>Hexapoda</taxon>
        <taxon>Insecta</taxon>
        <taxon>Pterygota</taxon>
        <taxon>Neoptera</taxon>
        <taxon>Paraneoptera</taxon>
        <taxon>Hemiptera</taxon>
        <taxon>Sternorrhyncha</taxon>
        <taxon>Aphidomorpha</taxon>
        <taxon>Aphidoidea</taxon>
        <taxon>Aphididae</taxon>
        <taxon>Aphidini</taxon>
        <taxon>Aphis</taxon>
        <taxon>Aphis</taxon>
    </lineage>
</organism>
<keyword evidence="6" id="KW-0694">RNA-binding</keyword>
<feature type="compositionally biased region" description="Basic and acidic residues" evidence="9">
    <location>
        <begin position="273"/>
        <end position="284"/>
    </location>
</feature>
<dbReference type="OrthoDB" id="6098064at2759"/>
<gene>
    <name evidence="11" type="ORF">FWK35_00016007</name>
</gene>
<comment type="similarity">
    <text evidence="3">Belongs to the Ro 60 kDa family.</text>
</comment>
<evidence type="ECO:0000313" key="12">
    <source>
        <dbReference type="Proteomes" id="UP000478052"/>
    </source>
</evidence>
<evidence type="ECO:0000256" key="5">
    <source>
        <dbReference type="ARBA" id="ARBA00022723"/>
    </source>
</evidence>
<evidence type="ECO:0000256" key="8">
    <source>
        <dbReference type="ARBA" id="ARBA00023274"/>
    </source>
</evidence>
<evidence type="ECO:0000313" key="11">
    <source>
        <dbReference type="EMBL" id="KAF0755391.1"/>
    </source>
</evidence>
<evidence type="ECO:0000256" key="1">
    <source>
        <dbReference type="ARBA" id="ARBA00004123"/>
    </source>
</evidence>
<evidence type="ECO:0000256" key="3">
    <source>
        <dbReference type="ARBA" id="ARBA00007814"/>
    </source>
</evidence>
<feature type="domain" description="TROVE" evidence="10">
    <location>
        <begin position="295"/>
        <end position="631"/>
    </location>
</feature>
<keyword evidence="4" id="KW-0963">Cytoplasm</keyword>
<dbReference type="Gene3D" id="3.40.50.410">
    <property type="entry name" value="von Willebrand factor, type A domain"/>
    <property type="match status" value="1"/>
</dbReference>
<protein>
    <submittedName>
        <fullName evidence="11">60 kDa SS-A/Ro ribonucleoprotein isoform X2</fullName>
    </submittedName>
</protein>
<evidence type="ECO:0000256" key="6">
    <source>
        <dbReference type="ARBA" id="ARBA00022884"/>
    </source>
</evidence>
<dbReference type="InterPro" id="IPR037214">
    <property type="entry name" value="TROVE_dom_sf"/>
</dbReference>
<evidence type="ECO:0000256" key="9">
    <source>
        <dbReference type="SAM" id="MobiDB-lite"/>
    </source>
</evidence>
<dbReference type="Proteomes" id="UP000478052">
    <property type="component" value="Unassembled WGS sequence"/>
</dbReference>
<sequence>MDTNASFSENDELIDCYKSNITLIVEDITFGKGTLYIADSNLYWMNDNQVINMNYETMSDFIICNHSEIQEKPCLLISIDLNYSTPDVDVVDRNENEEEENISTVLLVPDNPECRDENYKMITGIQPTEIVEESDLESNLTESENEEHKDSDNNSHITSSSTSTLKDQEAGSIDVSNQYHELDAKNGEKKNQDEEVLINERKRKFEDLPEQEEKPTKIRKLWNLMKYPFQKVTSFNTSISENEPNISIDEAIAGKKNSLELDTGVCENNSDSVKAEEKHSKNNSEADGENETLQQFSMYAHMKNYSLIEYKLRRFIYLGEKTSIYVPPIHKKLFWENKNREDFKITGVNLIGGIIRKNKTEDINSIVPTISKIVNEQNPRNYENLIFLLAVCAKFNLENCQKMKTDAYAMITIYCTDGLKLMMFFKFCSTATTILYEKGYITIRSSGFGEGARIAIRKWYLNREPLETIKLLMQYKTYHGVCHKQIMNTIHLRSDDPCHQVYITYVLYGMKRLENIYEKKLLIQDNDTSEEILDKIQQKCVYNYIKKVHRIHNPTNSKLTSDLKWNDLGKDFKIVVSKMLESSKAIQESEIHPFEPYLEYLRYTKTGPTIYALNKTKEFTKNMIFDPNIDGVGCSKDVVLTKKKKKNKSLRLIKRQNKFCKTDVYFMKPLPTYSLKLQELLSTNLMKITLNNLNPTNRRLLIAYDSRSYYLNAVSCRYMHVKFLNVSEAISLIVQSIVYPNQLKANNKPTIIALKNAHKLKMVDVDCDIIWKTASLEYRLFGKTAALEQKNNKRIRNVRPLDTLIWSKKCNLMYDVFLFVGTNKMDLRRIRKIKAEYEAHFSNSKI</sequence>
<keyword evidence="5" id="KW-0479">Metal-binding</keyword>
<dbReference type="EMBL" id="VUJU01004155">
    <property type="protein sequence ID" value="KAF0755391.1"/>
    <property type="molecule type" value="Genomic_DNA"/>
</dbReference>
<feature type="non-terminal residue" evidence="11">
    <location>
        <position position="846"/>
    </location>
</feature>
<accession>A0A6G0YGP8</accession>
<dbReference type="PROSITE" id="PS50988">
    <property type="entry name" value="TROVE"/>
    <property type="match status" value="1"/>
</dbReference>
<dbReference type="InterPro" id="IPR036465">
    <property type="entry name" value="vWFA_dom_sf"/>
</dbReference>
<dbReference type="InterPro" id="IPR039924">
    <property type="entry name" value="ICln/Lot5/Saf5"/>
</dbReference>
<reference evidence="11 12" key="1">
    <citation type="submission" date="2019-08" db="EMBL/GenBank/DDBJ databases">
        <title>Whole genome of Aphis craccivora.</title>
        <authorList>
            <person name="Voronova N.V."/>
            <person name="Shulinski R.S."/>
            <person name="Bandarenka Y.V."/>
            <person name="Zhorov D.G."/>
            <person name="Warner D."/>
        </authorList>
    </citation>
    <scope>NUCLEOTIDE SEQUENCE [LARGE SCALE GENOMIC DNA]</scope>
    <source>
        <strain evidence="11">180601</strain>
        <tissue evidence="11">Whole Body</tissue>
    </source>
</reference>
<dbReference type="Pfam" id="PF03517">
    <property type="entry name" value="Voldacs"/>
    <property type="match status" value="1"/>
</dbReference>
<name>A0A6G0YGP8_APHCR</name>
<dbReference type="GO" id="GO:0005737">
    <property type="term" value="C:cytoplasm"/>
    <property type="evidence" value="ECO:0007669"/>
    <property type="project" value="UniProtKB-SubCell"/>
</dbReference>
<dbReference type="PANTHER" id="PTHR14202:SF0">
    <property type="entry name" value="RNA-BINDING PROTEIN RO60"/>
    <property type="match status" value="1"/>
</dbReference>
<evidence type="ECO:0000256" key="2">
    <source>
        <dbReference type="ARBA" id="ARBA00004496"/>
    </source>
</evidence>
<dbReference type="Gene3D" id="2.30.29.30">
    <property type="entry name" value="Pleckstrin-homology domain (PH domain)/Phosphotyrosine-binding domain (PTB)"/>
    <property type="match status" value="1"/>
</dbReference>